<dbReference type="Proteomes" id="UP000255528">
    <property type="component" value="Unassembled WGS sequence"/>
</dbReference>
<feature type="signal peptide" evidence="1">
    <location>
        <begin position="1"/>
        <end position="21"/>
    </location>
</feature>
<evidence type="ECO:0000313" key="3">
    <source>
        <dbReference type="Proteomes" id="UP000255528"/>
    </source>
</evidence>
<feature type="chain" id="PRO_5016740142" evidence="1">
    <location>
        <begin position="22"/>
        <end position="137"/>
    </location>
</feature>
<accession>A0A381CC68</accession>
<keyword evidence="1" id="KW-0732">Signal</keyword>
<dbReference type="AlphaFoldDB" id="A0A381CC68"/>
<evidence type="ECO:0000256" key="1">
    <source>
        <dbReference type="SAM" id="SignalP"/>
    </source>
</evidence>
<gene>
    <name evidence="2" type="ORF">NCTC12119_03966</name>
</gene>
<proteinExistence type="predicted"/>
<reference evidence="2 3" key="1">
    <citation type="submission" date="2018-06" db="EMBL/GenBank/DDBJ databases">
        <authorList>
            <consortium name="Pathogen Informatics"/>
            <person name="Doyle S."/>
        </authorList>
    </citation>
    <scope>NUCLEOTIDE SEQUENCE [LARGE SCALE GENOMIC DNA]</scope>
    <source>
        <strain evidence="2 3">NCTC12119</strain>
    </source>
</reference>
<evidence type="ECO:0000313" key="2">
    <source>
        <dbReference type="EMBL" id="SUW65421.1"/>
    </source>
</evidence>
<dbReference type="EMBL" id="UIGI01000001">
    <property type="protein sequence ID" value="SUW65421.1"/>
    <property type="molecule type" value="Genomic_DNA"/>
</dbReference>
<sequence>MSPIKLTLLGSMLVISSSALAQNVNTKVLNKYLAPWQPVEITAEKEGVLVALPSRSITPEIYDLVIKTGVCNSIWTKDAPSSYLVGVKNLHITNQFKATGYSLETPLNTCKEMGDLSPTDAKTLMLSKTHLFTGSLK</sequence>
<protein>
    <submittedName>
        <fullName evidence="2">Uncharacterized protein</fullName>
    </submittedName>
</protein>
<name>A0A381CC68_9ENTR</name>
<dbReference type="RefSeq" id="WP_115631001.1">
    <property type="nucleotide sequence ID" value="NZ_UIGI01000001.1"/>
</dbReference>
<organism evidence="2 3">
    <name type="scientific">Buttiauxella agrestis</name>
    <dbReference type="NCBI Taxonomy" id="82977"/>
    <lineage>
        <taxon>Bacteria</taxon>
        <taxon>Pseudomonadati</taxon>
        <taxon>Pseudomonadota</taxon>
        <taxon>Gammaproteobacteria</taxon>
        <taxon>Enterobacterales</taxon>
        <taxon>Enterobacteriaceae</taxon>
        <taxon>Buttiauxella</taxon>
    </lineage>
</organism>